<proteinExistence type="predicted"/>
<dbReference type="EMBL" id="JBIRUQ010000003">
    <property type="protein sequence ID" value="MFI1461917.1"/>
    <property type="molecule type" value="Genomic_DNA"/>
</dbReference>
<gene>
    <name evidence="2" type="ORF">ACH4WX_14495</name>
</gene>
<evidence type="ECO:0000313" key="2">
    <source>
        <dbReference type="EMBL" id="MFI1461917.1"/>
    </source>
</evidence>
<dbReference type="RefSeq" id="WP_396890858.1">
    <property type="nucleotide sequence ID" value="NZ_JBIRUQ010000003.1"/>
</dbReference>
<feature type="region of interest" description="Disordered" evidence="1">
    <location>
        <begin position="40"/>
        <end position="61"/>
    </location>
</feature>
<dbReference type="InterPro" id="IPR014229">
    <property type="entry name" value="Spore_YtfJ"/>
</dbReference>
<sequence>MMKVDDILTTAKDSMSVRRVFADPVERDGITVITAAAVSGGAGGGAGTDEEGKEGSGGGFGVGAKPVGAYVVADGRVRWQPAVDVNRLMTVAGCVAVALTFAGLRLARLRARHHAEV</sequence>
<accession>A0ABW7TNX9</accession>
<dbReference type="Proteomes" id="UP001611263">
    <property type="component" value="Unassembled WGS sequence"/>
</dbReference>
<organism evidence="2 3">
    <name type="scientific">Nocardia carnea</name>
    <dbReference type="NCBI Taxonomy" id="37328"/>
    <lineage>
        <taxon>Bacteria</taxon>
        <taxon>Bacillati</taxon>
        <taxon>Actinomycetota</taxon>
        <taxon>Actinomycetes</taxon>
        <taxon>Mycobacteriales</taxon>
        <taxon>Nocardiaceae</taxon>
        <taxon>Nocardia</taxon>
    </lineage>
</organism>
<dbReference type="Pfam" id="PF09579">
    <property type="entry name" value="Spore_YtfJ"/>
    <property type="match status" value="1"/>
</dbReference>
<comment type="caution">
    <text evidence="2">The sequence shown here is derived from an EMBL/GenBank/DDBJ whole genome shotgun (WGS) entry which is preliminary data.</text>
</comment>
<evidence type="ECO:0000313" key="3">
    <source>
        <dbReference type="Proteomes" id="UP001611263"/>
    </source>
</evidence>
<keyword evidence="3" id="KW-1185">Reference proteome</keyword>
<reference evidence="2 3" key="1">
    <citation type="submission" date="2024-10" db="EMBL/GenBank/DDBJ databases">
        <title>The Natural Products Discovery Center: Release of the First 8490 Sequenced Strains for Exploring Actinobacteria Biosynthetic Diversity.</title>
        <authorList>
            <person name="Kalkreuter E."/>
            <person name="Kautsar S.A."/>
            <person name="Yang D."/>
            <person name="Bader C.D."/>
            <person name="Teijaro C.N."/>
            <person name="Fluegel L."/>
            <person name="Davis C.M."/>
            <person name="Simpson J.R."/>
            <person name="Lauterbach L."/>
            <person name="Steele A.D."/>
            <person name="Gui C."/>
            <person name="Meng S."/>
            <person name="Li G."/>
            <person name="Viehrig K."/>
            <person name="Ye F."/>
            <person name="Su P."/>
            <person name="Kiefer A.F."/>
            <person name="Nichols A."/>
            <person name="Cepeda A.J."/>
            <person name="Yan W."/>
            <person name="Fan B."/>
            <person name="Jiang Y."/>
            <person name="Adhikari A."/>
            <person name="Zheng C.-J."/>
            <person name="Schuster L."/>
            <person name="Cowan T.M."/>
            <person name="Smanski M.J."/>
            <person name="Chevrette M.G."/>
            <person name="De Carvalho L.P.S."/>
            <person name="Shen B."/>
        </authorList>
    </citation>
    <scope>NUCLEOTIDE SEQUENCE [LARGE SCALE GENOMIC DNA]</scope>
    <source>
        <strain evidence="2 3">NPDC020568</strain>
    </source>
</reference>
<evidence type="ECO:0000256" key="1">
    <source>
        <dbReference type="SAM" id="MobiDB-lite"/>
    </source>
</evidence>
<protein>
    <submittedName>
        <fullName evidence="2">Spore germination protein GerW family protein</fullName>
    </submittedName>
</protein>
<name>A0ABW7TNX9_9NOCA</name>